<dbReference type="Gene3D" id="3.40.50.450">
    <property type="match status" value="1"/>
</dbReference>
<evidence type="ECO:0000313" key="4">
    <source>
        <dbReference type="EMBL" id="KPL55068.1"/>
    </source>
</evidence>
<reference evidence="4 5" key="2">
    <citation type="submission" date="2015-10" db="EMBL/GenBank/DDBJ databases">
        <title>Draft Genome Sequence of Prosthecomicrobium hirschii ATCC 27832.</title>
        <authorList>
            <person name="Daniel J."/>
            <person name="Givan S.A."/>
            <person name="Brun Y.V."/>
            <person name="Brown P.J."/>
        </authorList>
    </citation>
    <scope>NUCLEOTIDE SEQUENCE [LARGE SCALE GENOMIC DNA]</scope>
    <source>
        <strain evidence="4 5">16</strain>
    </source>
</reference>
<reference evidence="4 5" key="1">
    <citation type="submission" date="2015-09" db="EMBL/GenBank/DDBJ databases">
        <authorList>
            <person name="Jackson K.R."/>
            <person name="Lunt B.L."/>
            <person name="Fisher J.N.B."/>
            <person name="Gardner A.V."/>
            <person name="Bailey M.E."/>
            <person name="Deus L.M."/>
            <person name="Earl A.S."/>
            <person name="Gibby P.D."/>
            <person name="Hartmann K.A."/>
            <person name="Liu J.E."/>
            <person name="Manci A.M."/>
            <person name="Nielsen D.A."/>
            <person name="Solomon M.B."/>
            <person name="Breakwell D.P."/>
            <person name="Burnett S.H."/>
            <person name="Grose J.H."/>
        </authorList>
    </citation>
    <scope>NUCLEOTIDE SEQUENCE [LARGE SCALE GENOMIC DNA]</scope>
    <source>
        <strain evidence="4 5">16</strain>
    </source>
</reference>
<dbReference type="Pfam" id="PF03641">
    <property type="entry name" value="Lysine_decarbox"/>
    <property type="match status" value="1"/>
</dbReference>
<accession>A0A0P6W7E6</accession>
<evidence type="ECO:0000256" key="3">
    <source>
        <dbReference type="RuleBase" id="RU363015"/>
    </source>
</evidence>
<dbReference type="OrthoDB" id="9801098at2"/>
<keyword evidence="3" id="KW-0203">Cytokinin biosynthesis</keyword>
<dbReference type="GO" id="GO:0008714">
    <property type="term" value="F:AMP nucleosidase activity"/>
    <property type="evidence" value="ECO:0007669"/>
    <property type="project" value="UniProtKB-EC"/>
</dbReference>
<evidence type="ECO:0000256" key="2">
    <source>
        <dbReference type="ARBA" id="ARBA00006763"/>
    </source>
</evidence>
<protein>
    <recommendedName>
        <fullName evidence="3">Cytokinin riboside 5'-monophosphate phosphoribohydrolase</fullName>
        <ecNumber evidence="3">3.2.2.n1</ecNumber>
    </recommendedName>
</protein>
<dbReference type="Proteomes" id="UP000048984">
    <property type="component" value="Unassembled WGS sequence"/>
</dbReference>
<dbReference type="GO" id="GO:0005829">
    <property type="term" value="C:cytosol"/>
    <property type="evidence" value="ECO:0007669"/>
    <property type="project" value="TreeGrafter"/>
</dbReference>
<dbReference type="GO" id="GO:0009691">
    <property type="term" value="P:cytokinin biosynthetic process"/>
    <property type="evidence" value="ECO:0007669"/>
    <property type="project" value="UniProtKB-UniRule"/>
</dbReference>
<keyword evidence="5" id="KW-1185">Reference proteome</keyword>
<evidence type="ECO:0000313" key="5">
    <source>
        <dbReference type="Proteomes" id="UP000048984"/>
    </source>
</evidence>
<dbReference type="InterPro" id="IPR031100">
    <property type="entry name" value="LOG_fam"/>
</dbReference>
<proteinExistence type="inferred from homology"/>
<dbReference type="NCBIfam" id="TIGR00730">
    <property type="entry name" value="Rossman fold protein, TIGR00730 family"/>
    <property type="match status" value="1"/>
</dbReference>
<dbReference type="PANTHER" id="PTHR31223">
    <property type="entry name" value="LOG FAMILY PROTEIN YJL055W"/>
    <property type="match status" value="1"/>
</dbReference>
<dbReference type="EC" id="3.2.2.n1" evidence="3"/>
<comment type="caution">
    <text evidence="4">The sequence shown here is derived from an EMBL/GenBank/DDBJ whole genome shotgun (WGS) entry which is preliminary data.</text>
</comment>
<dbReference type="PANTHER" id="PTHR31223:SF70">
    <property type="entry name" value="LOG FAMILY PROTEIN YJL055W"/>
    <property type="match status" value="1"/>
</dbReference>
<dbReference type="RefSeq" id="WP_054361235.1">
    <property type="nucleotide sequence ID" value="NZ_JAPCYQ010000001.1"/>
</dbReference>
<comment type="similarity">
    <text evidence="2 3">Belongs to the LOG family.</text>
</comment>
<organism evidence="4 5">
    <name type="scientific">Prosthecodimorpha hirschii</name>
    <dbReference type="NCBI Taxonomy" id="665126"/>
    <lineage>
        <taxon>Bacteria</taxon>
        <taxon>Pseudomonadati</taxon>
        <taxon>Pseudomonadota</taxon>
        <taxon>Alphaproteobacteria</taxon>
        <taxon>Hyphomicrobiales</taxon>
        <taxon>Ancalomicrobiaceae</taxon>
        <taxon>Prosthecodimorpha</taxon>
    </lineage>
</organism>
<dbReference type="AlphaFoldDB" id="A0A0P6W7E6"/>
<dbReference type="STRING" id="665126.ABB55_24930"/>
<dbReference type="EMBL" id="LJYW01000001">
    <property type="protein sequence ID" value="KPL55068.1"/>
    <property type="molecule type" value="Genomic_DNA"/>
</dbReference>
<dbReference type="SUPFAM" id="SSF102405">
    <property type="entry name" value="MCP/YpsA-like"/>
    <property type="match status" value="1"/>
</dbReference>
<gene>
    <name evidence="4" type="ORF">ABB55_24930</name>
</gene>
<keyword evidence="3" id="KW-0378">Hydrolase</keyword>
<name>A0A0P6W7E6_9HYPH</name>
<evidence type="ECO:0000256" key="1">
    <source>
        <dbReference type="ARBA" id="ARBA00000274"/>
    </source>
</evidence>
<dbReference type="InterPro" id="IPR005269">
    <property type="entry name" value="LOG"/>
</dbReference>
<sequence length="199" mass="21439">MSEIRSICVFCGSALGADPAFEAAARTLGETMAREQIRLVYGGGSIGLMGTVARAVLDGGGTVLGVIPQFLVDREVMLPEVSELVVTKDMHQRKRIMFEQCDAFVTLPGGIGTLEEVVEQMTWVQLGQHAKPIVLADIGGFWHPLAELLEHMRRSGFIRPGLEVSYSVVGRIEDVIPTARAVQAQTRAAVGAGLPLDRL</sequence>
<comment type="catalytic activity">
    <reaction evidence="1">
        <text>AMP + H2O = D-ribose 5-phosphate + adenine</text>
        <dbReference type="Rhea" id="RHEA:20129"/>
        <dbReference type="ChEBI" id="CHEBI:15377"/>
        <dbReference type="ChEBI" id="CHEBI:16708"/>
        <dbReference type="ChEBI" id="CHEBI:78346"/>
        <dbReference type="ChEBI" id="CHEBI:456215"/>
        <dbReference type="EC" id="3.2.2.4"/>
    </reaction>
</comment>